<gene>
    <name evidence="10" type="ORF">B0T14DRAFT_290489</name>
</gene>
<keyword evidence="4" id="KW-1003">Cell membrane</keyword>
<feature type="transmembrane region" description="Helical" evidence="8">
    <location>
        <begin position="384"/>
        <end position="405"/>
    </location>
</feature>
<dbReference type="AlphaFoldDB" id="A0AA40BU97"/>
<proteinExistence type="inferred from homology"/>
<dbReference type="Pfam" id="PF07690">
    <property type="entry name" value="MFS_1"/>
    <property type="match status" value="1"/>
</dbReference>
<comment type="subcellular location">
    <subcellularLocation>
        <location evidence="2">Cell membrane</location>
    </subcellularLocation>
    <subcellularLocation>
        <location evidence="1">Membrane</location>
        <topology evidence="1">Multi-pass membrane protein</topology>
    </subcellularLocation>
</comment>
<accession>A0AA40BU97</accession>
<evidence type="ECO:0000256" key="8">
    <source>
        <dbReference type="SAM" id="Phobius"/>
    </source>
</evidence>
<keyword evidence="11" id="KW-1185">Reference proteome</keyword>
<keyword evidence="5 8" id="KW-0812">Transmembrane</keyword>
<feature type="transmembrane region" description="Helical" evidence="8">
    <location>
        <begin position="161"/>
        <end position="181"/>
    </location>
</feature>
<evidence type="ECO:0000259" key="9">
    <source>
        <dbReference type="PROSITE" id="PS50850"/>
    </source>
</evidence>
<feature type="transmembrane region" description="Helical" evidence="8">
    <location>
        <begin position="225"/>
        <end position="245"/>
    </location>
</feature>
<feature type="transmembrane region" description="Helical" evidence="8">
    <location>
        <begin position="100"/>
        <end position="119"/>
    </location>
</feature>
<feature type="transmembrane region" description="Helical" evidence="8">
    <location>
        <begin position="299"/>
        <end position="325"/>
    </location>
</feature>
<feature type="transmembrane region" description="Helical" evidence="8">
    <location>
        <begin position="476"/>
        <end position="498"/>
    </location>
</feature>
<evidence type="ECO:0000256" key="7">
    <source>
        <dbReference type="ARBA" id="ARBA00023136"/>
    </source>
</evidence>
<dbReference type="FunFam" id="1.20.1250.20:FF:000082">
    <property type="entry name" value="MFS multidrug transporter, putative"/>
    <property type="match status" value="1"/>
</dbReference>
<feature type="domain" description="Major facilitator superfamily (MFS) profile" evidence="9">
    <location>
        <begin position="64"/>
        <end position="505"/>
    </location>
</feature>
<feature type="transmembrane region" description="Helical" evidence="8">
    <location>
        <begin position="411"/>
        <end position="437"/>
    </location>
</feature>
<dbReference type="CDD" id="cd17323">
    <property type="entry name" value="MFS_Tpo1_MDR_like"/>
    <property type="match status" value="1"/>
</dbReference>
<dbReference type="GO" id="GO:0042908">
    <property type="term" value="P:xenobiotic transport"/>
    <property type="evidence" value="ECO:0007669"/>
    <property type="project" value="UniProtKB-ARBA"/>
</dbReference>
<dbReference type="Gene3D" id="1.20.1250.20">
    <property type="entry name" value="MFS general substrate transporter like domains"/>
    <property type="match status" value="1"/>
</dbReference>
<dbReference type="InterPro" id="IPR020846">
    <property type="entry name" value="MFS_dom"/>
</dbReference>
<dbReference type="InterPro" id="IPR036259">
    <property type="entry name" value="MFS_trans_sf"/>
</dbReference>
<comment type="similarity">
    <text evidence="3">Belongs to the major facilitator superfamily.</text>
</comment>
<comment type="caution">
    <text evidence="10">The sequence shown here is derived from an EMBL/GenBank/DDBJ whole genome shotgun (WGS) entry which is preliminary data.</text>
</comment>
<evidence type="ECO:0000313" key="10">
    <source>
        <dbReference type="EMBL" id="KAK0613928.1"/>
    </source>
</evidence>
<dbReference type="PROSITE" id="PS50850">
    <property type="entry name" value="MFS"/>
    <property type="match status" value="1"/>
</dbReference>
<dbReference type="EMBL" id="JAULSU010000006">
    <property type="protein sequence ID" value="KAK0613928.1"/>
    <property type="molecule type" value="Genomic_DNA"/>
</dbReference>
<dbReference type="Proteomes" id="UP001175000">
    <property type="component" value="Unassembled WGS sequence"/>
</dbReference>
<evidence type="ECO:0000256" key="6">
    <source>
        <dbReference type="ARBA" id="ARBA00022989"/>
    </source>
</evidence>
<dbReference type="PANTHER" id="PTHR23502:SF182">
    <property type="entry name" value="POLYAMINE TRANSPORTER, PUTATIVE-RELATED"/>
    <property type="match status" value="1"/>
</dbReference>
<feature type="transmembrane region" description="Helical" evidence="8">
    <location>
        <begin position="449"/>
        <end position="470"/>
    </location>
</feature>
<dbReference type="SUPFAM" id="SSF103473">
    <property type="entry name" value="MFS general substrate transporter"/>
    <property type="match status" value="1"/>
</dbReference>
<dbReference type="GO" id="GO:0140115">
    <property type="term" value="P:export across plasma membrane"/>
    <property type="evidence" value="ECO:0007669"/>
    <property type="project" value="UniProtKB-ARBA"/>
</dbReference>
<evidence type="ECO:0000313" key="11">
    <source>
        <dbReference type="Proteomes" id="UP001175000"/>
    </source>
</evidence>
<reference evidence="10" key="1">
    <citation type="submission" date="2023-06" db="EMBL/GenBank/DDBJ databases">
        <title>Genome-scale phylogeny and comparative genomics of the fungal order Sordariales.</title>
        <authorList>
            <consortium name="Lawrence Berkeley National Laboratory"/>
            <person name="Hensen N."/>
            <person name="Bonometti L."/>
            <person name="Westerberg I."/>
            <person name="Brannstrom I.O."/>
            <person name="Guillou S."/>
            <person name="Cros-Aarteil S."/>
            <person name="Calhoun S."/>
            <person name="Haridas S."/>
            <person name="Kuo A."/>
            <person name="Mondo S."/>
            <person name="Pangilinan J."/>
            <person name="Riley R."/>
            <person name="Labutti K."/>
            <person name="Andreopoulos B."/>
            <person name="Lipzen A."/>
            <person name="Chen C."/>
            <person name="Yanf M."/>
            <person name="Daum C."/>
            <person name="Ng V."/>
            <person name="Clum A."/>
            <person name="Steindorff A."/>
            <person name="Ohm R."/>
            <person name="Martin F."/>
            <person name="Silar P."/>
            <person name="Natvig D."/>
            <person name="Lalanne C."/>
            <person name="Gautier V."/>
            <person name="Ament-Velasquez S.L."/>
            <person name="Kruys A."/>
            <person name="Hutchinson M.I."/>
            <person name="Powell A.J."/>
            <person name="Barry K."/>
            <person name="Miller A.N."/>
            <person name="Grigoriev I.V."/>
            <person name="Debuchy R."/>
            <person name="Gladieux P."/>
            <person name="Thoren M.H."/>
            <person name="Johannesson H."/>
        </authorList>
    </citation>
    <scope>NUCLEOTIDE SEQUENCE</scope>
    <source>
        <strain evidence="10">CBS 606.72</strain>
    </source>
</reference>
<evidence type="ECO:0000256" key="1">
    <source>
        <dbReference type="ARBA" id="ARBA00004141"/>
    </source>
</evidence>
<dbReference type="GO" id="GO:0015606">
    <property type="term" value="F:spermidine transmembrane transporter activity"/>
    <property type="evidence" value="ECO:0007669"/>
    <property type="project" value="TreeGrafter"/>
</dbReference>
<organism evidence="10 11">
    <name type="scientific">Immersiella caudata</name>
    <dbReference type="NCBI Taxonomy" id="314043"/>
    <lineage>
        <taxon>Eukaryota</taxon>
        <taxon>Fungi</taxon>
        <taxon>Dikarya</taxon>
        <taxon>Ascomycota</taxon>
        <taxon>Pezizomycotina</taxon>
        <taxon>Sordariomycetes</taxon>
        <taxon>Sordariomycetidae</taxon>
        <taxon>Sordariales</taxon>
        <taxon>Lasiosphaeriaceae</taxon>
        <taxon>Immersiella</taxon>
    </lineage>
</organism>
<keyword evidence="7 8" id="KW-0472">Membrane</keyword>
<feature type="transmembrane region" description="Helical" evidence="8">
    <location>
        <begin position="67"/>
        <end position="88"/>
    </location>
</feature>
<evidence type="ECO:0000256" key="5">
    <source>
        <dbReference type="ARBA" id="ARBA00022692"/>
    </source>
</evidence>
<feature type="transmembrane region" description="Helical" evidence="8">
    <location>
        <begin position="337"/>
        <end position="357"/>
    </location>
</feature>
<dbReference type="InterPro" id="IPR005829">
    <property type="entry name" value="Sugar_transporter_CS"/>
</dbReference>
<dbReference type="InterPro" id="IPR011701">
    <property type="entry name" value="MFS"/>
</dbReference>
<feature type="transmembrane region" description="Helical" evidence="8">
    <location>
        <begin position="131"/>
        <end position="149"/>
    </location>
</feature>
<dbReference type="GO" id="GO:0000297">
    <property type="term" value="F:spermine transmembrane transporter activity"/>
    <property type="evidence" value="ECO:0007669"/>
    <property type="project" value="TreeGrafter"/>
</dbReference>
<evidence type="ECO:0000256" key="4">
    <source>
        <dbReference type="ARBA" id="ARBA00022475"/>
    </source>
</evidence>
<evidence type="ECO:0000256" key="2">
    <source>
        <dbReference type="ARBA" id="ARBA00004236"/>
    </source>
</evidence>
<name>A0AA40BU97_9PEZI</name>
<dbReference type="PANTHER" id="PTHR23502">
    <property type="entry name" value="MAJOR FACILITATOR SUPERFAMILY"/>
    <property type="match status" value="1"/>
</dbReference>
<keyword evidence="6 8" id="KW-1133">Transmembrane helix</keyword>
<sequence length="530" mass="57016">MAHSLVTVNMGQEDASLSSNGLSGKLNLAEAIMAKPSTATPTGLDWTDPDDPENPQNWSLANKSLHVAVPSFFCLSVSIASSLYVAGIPEITTSFNVSSTVALLGLSFYVLGLAFGPVLAAPISESLGRRAVYWVSLVLFSLFIAGSGLSRTFVSLVVCRFFAGFFGGSVLSVISGTNADIWAPLQRAPSSALMALSTAMGPSLGPVIGGFLAESQALDWRWTQWVVLMFAGMNVLGLLTQRETYKKVILLRRLKKTENSSTSPSNSQPPSGPRFSARLRLLLVVTLTRPLRMLATEPIIFFFSLYSAFTVSLLFIFFAAFPLVFARQYHFSPHQTGLTFLSICVGCILGAIIHVILDRTNYRPRVLASLARGGRGVIPPENRLYGAMVGGFGISIGLLMLGWGAEKRVSWVVSVLGGVPVGFGTILVFLSSAMYMVDTYAQATAASALAANGFVRYLLAAGLPLGAPAMVNNLGIGWACTVLALISVAMLPIPWILFRYGPRIRSRSQFETTLFDTENPSESSFTQYRK</sequence>
<dbReference type="PROSITE" id="PS00216">
    <property type="entry name" value="SUGAR_TRANSPORT_1"/>
    <property type="match status" value="1"/>
</dbReference>
<dbReference type="GO" id="GO:0005886">
    <property type="term" value="C:plasma membrane"/>
    <property type="evidence" value="ECO:0007669"/>
    <property type="project" value="UniProtKB-SubCell"/>
</dbReference>
<evidence type="ECO:0000256" key="3">
    <source>
        <dbReference type="ARBA" id="ARBA00008335"/>
    </source>
</evidence>
<protein>
    <submittedName>
        <fullName evidence="10">MFS transporter</fullName>
    </submittedName>
</protein>